<dbReference type="OrthoDB" id="4317598at2"/>
<comment type="caution">
    <text evidence="1">The sequence shown here is derived from an EMBL/GenBank/DDBJ whole genome shotgun (WGS) entry which is preliminary data.</text>
</comment>
<name>A0A4Z0HAA9_9ACTN</name>
<evidence type="ECO:0000313" key="1">
    <source>
        <dbReference type="EMBL" id="TGB10826.1"/>
    </source>
</evidence>
<organism evidence="1 2">
    <name type="scientific">Streptomyces palmae</name>
    <dbReference type="NCBI Taxonomy" id="1701085"/>
    <lineage>
        <taxon>Bacteria</taxon>
        <taxon>Bacillati</taxon>
        <taxon>Actinomycetota</taxon>
        <taxon>Actinomycetes</taxon>
        <taxon>Kitasatosporales</taxon>
        <taxon>Streptomycetaceae</taxon>
        <taxon>Streptomyces</taxon>
    </lineage>
</organism>
<proteinExistence type="predicted"/>
<dbReference type="AlphaFoldDB" id="A0A4Z0HAA9"/>
<evidence type="ECO:0000313" key="2">
    <source>
        <dbReference type="Proteomes" id="UP000297948"/>
    </source>
</evidence>
<gene>
    <name evidence="1" type="ORF">E4099_12500</name>
</gene>
<reference evidence="1 2" key="1">
    <citation type="submission" date="2019-03" db="EMBL/GenBank/DDBJ databases">
        <authorList>
            <person name="Gonzalez-Pimentel J.L."/>
        </authorList>
    </citation>
    <scope>NUCLEOTIDE SEQUENCE [LARGE SCALE GENOMIC DNA]</scope>
    <source>
        <strain evidence="1 2">JCM 31289</strain>
    </source>
</reference>
<dbReference type="EMBL" id="SRID01000090">
    <property type="protein sequence ID" value="TGB10826.1"/>
    <property type="molecule type" value="Genomic_DNA"/>
</dbReference>
<sequence length="231" mass="25107">MTLTVGFRLGNDVTTRQVTVLVTQSGVLHRAQGIYGKLARLSRPERSPAVNNPIPALQGEHPLARPIADLRRHHAAYTTNGYTRLLVPPAVVRLDLDEDQPLTAVAHRELFEAFVGAAPTTPQSLEAAITAFRTELGLPSRPEHIRAPREKVLPRRVAAMLRTLENGSALTSARQRAVRWTVTGQDVRLHVGPTGEVLDRAAVAELQAALSAWLHFTRDTGQPASQGDSPA</sequence>
<dbReference type="RefSeq" id="WP_135339084.1">
    <property type="nucleotide sequence ID" value="NZ_JBHLTX010000058.1"/>
</dbReference>
<protein>
    <submittedName>
        <fullName evidence="1">Uncharacterized protein</fullName>
    </submittedName>
</protein>
<keyword evidence="2" id="KW-1185">Reference proteome</keyword>
<dbReference type="Proteomes" id="UP000297948">
    <property type="component" value="Unassembled WGS sequence"/>
</dbReference>
<accession>A0A4Z0HAA9</accession>